<evidence type="ECO:0000313" key="2">
    <source>
        <dbReference type="EMBL" id="PVM93979.1"/>
    </source>
</evidence>
<sequence>MGSMSIFHWIILLPLLGVFIVPVAKIFQRAGWSPWLCLLTLVPGVSLVMLWIFAFARWPAVDDKTPAA</sequence>
<dbReference type="Proteomes" id="UP000245073">
    <property type="component" value="Unassembled WGS sequence"/>
</dbReference>
<feature type="transmembrane region" description="Helical" evidence="1">
    <location>
        <begin position="36"/>
        <end position="56"/>
    </location>
</feature>
<proteinExistence type="predicted"/>
<keyword evidence="1" id="KW-1133">Transmembrane helix</keyword>
<evidence type="ECO:0000313" key="3">
    <source>
        <dbReference type="Proteomes" id="UP000245073"/>
    </source>
</evidence>
<evidence type="ECO:0000256" key="1">
    <source>
        <dbReference type="SAM" id="Phobius"/>
    </source>
</evidence>
<keyword evidence="1" id="KW-0472">Membrane</keyword>
<feature type="transmembrane region" description="Helical" evidence="1">
    <location>
        <begin position="6"/>
        <end position="24"/>
    </location>
</feature>
<reference evidence="2 3" key="1">
    <citation type="submission" date="2018-04" db="EMBL/GenBank/DDBJ databases">
        <title>The genome sequence of Caulobacter sp. 744.</title>
        <authorList>
            <person name="Gao J."/>
            <person name="Sun J."/>
        </authorList>
    </citation>
    <scope>NUCLEOTIDE SEQUENCE [LARGE SCALE GENOMIC DNA]</scope>
    <source>
        <strain evidence="2 3">774</strain>
    </source>
</reference>
<dbReference type="AlphaFoldDB" id="A0A2T9KDD1"/>
<comment type="caution">
    <text evidence="2">The sequence shown here is derived from an EMBL/GenBank/DDBJ whole genome shotgun (WGS) entry which is preliminary data.</text>
</comment>
<protein>
    <recommendedName>
        <fullName evidence="4">DUF805 domain-containing protein</fullName>
    </recommendedName>
</protein>
<accession>A0A2T9KDD1</accession>
<evidence type="ECO:0008006" key="4">
    <source>
        <dbReference type="Google" id="ProtNLM"/>
    </source>
</evidence>
<gene>
    <name evidence="2" type="ORF">DDF67_01640</name>
</gene>
<dbReference type="OrthoDB" id="123194at2"/>
<dbReference type="EMBL" id="QDKQ01000011">
    <property type="protein sequence ID" value="PVM93979.1"/>
    <property type="molecule type" value="Genomic_DNA"/>
</dbReference>
<name>A0A2T9KDD1_9CAUL</name>
<organism evidence="2 3">
    <name type="scientific">Caulobacter endophyticus</name>
    <dbReference type="NCBI Taxonomy" id="2172652"/>
    <lineage>
        <taxon>Bacteria</taxon>
        <taxon>Pseudomonadati</taxon>
        <taxon>Pseudomonadota</taxon>
        <taxon>Alphaproteobacteria</taxon>
        <taxon>Caulobacterales</taxon>
        <taxon>Caulobacteraceae</taxon>
        <taxon>Caulobacter</taxon>
    </lineage>
</organism>
<keyword evidence="3" id="KW-1185">Reference proteome</keyword>
<keyword evidence="1" id="KW-0812">Transmembrane</keyword>